<organism evidence="1 2">
    <name type="scientific">Priestia veravalensis</name>
    <dbReference type="NCBI Taxonomy" id="1414648"/>
    <lineage>
        <taxon>Bacteria</taxon>
        <taxon>Bacillati</taxon>
        <taxon>Bacillota</taxon>
        <taxon>Bacilli</taxon>
        <taxon>Bacillales</taxon>
        <taxon>Bacillaceae</taxon>
        <taxon>Priestia</taxon>
    </lineage>
</organism>
<gene>
    <name evidence="1" type="ORF">AS180_10165</name>
</gene>
<evidence type="ECO:0000313" key="1">
    <source>
        <dbReference type="EMBL" id="KSU87961.1"/>
    </source>
</evidence>
<evidence type="ECO:0000313" key="2">
    <source>
        <dbReference type="Proteomes" id="UP000053681"/>
    </source>
</evidence>
<dbReference type="EMBL" id="LNQP01000031">
    <property type="protein sequence ID" value="KSU87961.1"/>
    <property type="molecule type" value="Genomic_DNA"/>
</dbReference>
<name>A0A0V8JLT6_9BACI</name>
<keyword evidence="2" id="KW-1185">Reference proteome</keyword>
<dbReference type="RefSeq" id="WP_062686765.1">
    <property type="nucleotide sequence ID" value="NZ_KQ758647.1"/>
</dbReference>
<sequence>MKMIYCLKDLNNLAGDLPNEMVNYLRSEFSSLFEYLSNGEEIQEFKLPTYQAMVVIENEKELDMLFKKTSEIELEFIDGIHLENIYIKRIGIQNFQDIQLHYALNF</sequence>
<comment type="caution">
    <text evidence="1">The sequence shown here is derived from an EMBL/GenBank/DDBJ whole genome shotgun (WGS) entry which is preliminary data.</text>
</comment>
<dbReference type="AlphaFoldDB" id="A0A0V8JLT6"/>
<reference evidence="1 2" key="1">
    <citation type="submission" date="2015-11" db="EMBL/GenBank/DDBJ databases">
        <title>Bacillus caseinolyticus sp nov.</title>
        <authorList>
            <person name="Dastager S.G."/>
            <person name="Mawlankar R."/>
        </authorList>
    </citation>
    <scope>NUCLEOTIDE SEQUENCE [LARGE SCALE GENOMIC DNA]</scope>
    <source>
        <strain evidence="1 2">SGD-V-76</strain>
    </source>
</reference>
<dbReference type="GeneID" id="93684463"/>
<proteinExistence type="predicted"/>
<accession>A0A0V8JLT6</accession>
<dbReference type="Proteomes" id="UP000053681">
    <property type="component" value="Unassembled WGS sequence"/>
</dbReference>
<protein>
    <submittedName>
        <fullName evidence="1">Uncharacterized protein</fullName>
    </submittedName>
</protein>